<dbReference type="InterPro" id="IPR051081">
    <property type="entry name" value="HTH_MetalResp_TranReg"/>
</dbReference>
<dbReference type="InterPro" id="IPR001845">
    <property type="entry name" value="HTH_ArsR_DNA-bd_dom"/>
</dbReference>
<evidence type="ECO:0000256" key="3">
    <source>
        <dbReference type="ARBA" id="ARBA00023163"/>
    </source>
</evidence>
<dbReference type="PRINTS" id="PR00778">
    <property type="entry name" value="HTHARSR"/>
</dbReference>
<evidence type="ECO:0000313" key="6">
    <source>
        <dbReference type="Proteomes" id="UP000316747"/>
    </source>
</evidence>
<sequence length="124" mass="14208">MSIWRYDSQMARAPTTSDVFNAVGDIHRRTILDVLLSGEKTVSAIARDVSLPQPQASRHLRVLGEVGLVTCRADGRRRLYRLAPEHLRPLHDWVAKYEQAINVRLDRLEDYLEELQRQGEDDGS</sequence>
<gene>
    <name evidence="5" type="ORF">FBY41_2926</name>
</gene>
<dbReference type="Pfam" id="PF01022">
    <property type="entry name" value="HTH_5"/>
    <property type="match status" value="1"/>
</dbReference>
<dbReference type="Proteomes" id="UP000316747">
    <property type="component" value="Unassembled WGS sequence"/>
</dbReference>
<feature type="domain" description="HTH arsR-type" evidence="4">
    <location>
        <begin position="8"/>
        <end position="102"/>
    </location>
</feature>
<evidence type="ECO:0000313" key="5">
    <source>
        <dbReference type="EMBL" id="TQM62881.1"/>
    </source>
</evidence>
<reference evidence="5 6" key="1">
    <citation type="submission" date="2019-06" db="EMBL/GenBank/DDBJ databases">
        <title>Genome sequencing of plant associated microbes to promote plant fitness in Sorghum bicolor and Oryza sativa.</title>
        <authorList>
            <person name="Coleman-Derr D."/>
        </authorList>
    </citation>
    <scope>NUCLEOTIDE SEQUENCE [LARGE SCALE GENOMIC DNA]</scope>
    <source>
        <strain evidence="5 6">KV-663</strain>
    </source>
</reference>
<dbReference type="GO" id="GO:0003677">
    <property type="term" value="F:DNA binding"/>
    <property type="evidence" value="ECO:0007669"/>
    <property type="project" value="UniProtKB-KW"/>
</dbReference>
<accession>A0A543HX04</accession>
<proteinExistence type="predicted"/>
<dbReference type="InterPro" id="IPR036388">
    <property type="entry name" value="WH-like_DNA-bd_sf"/>
</dbReference>
<protein>
    <submittedName>
        <fullName evidence="5">ArsR family transcriptional regulator</fullName>
    </submittedName>
</protein>
<keyword evidence="2" id="KW-0238">DNA-binding</keyword>
<evidence type="ECO:0000259" key="4">
    <source>
        <dbReference type="PROSITE" id="PS50987"/>
    </source>
</evidence>
<organism evidence="5 6">
    <name type="scientific">Humibacillus xanthopallidus</name>
    <dbReference type="NCBI Taxonomy" id="412689"/>
    <lineage>
        <taxon>Bacteria</taxon>
        <taxon>Bacillati</taxon>
        <taxon>Actinomycetota</taxon>
        <taxon>Actinomycetes</taxon>
        <taxon>Micrococcales</taxon>
        <taxon>Intrasporangiaceae</taxon>
        <taxon>Humibacillus</taxon>
    </lineage>
</organism>
<comment type="caution">
    <text evidence="5">The sequence shown here is derived from an EMBL/GenBank/DDBJ whole genome shotgun (WGS) entry which is preliminary data.</text>
</comment>
<dbReference type="SMART" id="SM00418">
    <property type="entry name" value="HTH_ARSR"/>
    <property type="match status" value="1"/>
</dbReference>
<dbReference type="InterPro" id="IPR036390">
    <property type="entry name" value="WH_DNA-bd_sf"/>
</dbReference>
<dbReference type="PANTHER" id="PTHR33154:SF33">
    <property type="entry name" value="TRANSCRIPTIONAL REPRESSOR SDPR"/>
    <property type="match status" value="1"/>
</dbReference>
<dbReference type="PROSITE" id="PS50987">
    <property type="entry name" value="HTH_ARSR_2"/>
    <property type="match status" value="1"/>
</dbReference>
<dbReference type="CDD" id="cd00090">
    <property type="entry name" value="HTH_ARSR"/>
    <property type="match status" value="1"/>
</dbReference>
<evidence type="ECO:0000256" key="1">
    <source>
        <dbReference type="ARBA" id="ARBA00023015"/>
    </source>
</evidence>
<dbReference type="PANTHER" id="PTHR33154">
    <property type="entry name" value="TRANSCRIPTIONAL REGULATOR, ARSR FAMILY"/>
    <property type="match status" value="1"/>
</dbReference>
<dbReference type="GO" id="GO:0003700">
    <property type="term" value="F:DNA-binding transcription factor activity"/>
    <property type="evidence" value="ECO:0007669"/>
    <property type="project" value="InterPro"/>
</dbReference>
<dbReference type="EMBL" id="VFPM01000002">
    <property type="protein sequence ID" value="TQM62881.1"/>
    <property type="molecule type" value="Genomic_DNA"/>
</dbReference>
<dbReference type="AlphaFoldDB" id="A0A543HX04"/>
<dbReference type="InterPro" id="IPR011991">
    <property type="entry name" value="ArsR-like_HTH"/>
</dbReference>
<dbReference type="SUPFAM" id="SSF46785">
    <property type="entry name" value="Winged helix' DNA-binding domain"/>
    <property type="match status" value="1"/>
</dbReference>
<dbReference type="Gene3D" id="1.10.10.10">
    <property type="entry name" value="Winged helix-like DNA-binding domain superfamily/Winged helix DNA-binding domain"/>
    <property type="match status" value="1"/>
</dbReference>
<keyword evidence="1" id="KW-0805">Transcription regulation</keyword>
<keyword evidence="6" id="KW-1185">Reference proteome</keyword>
<dbReference type="NCBIfam" id="NF033788">
    <property type="entry name" value="HTH_metalloreg"/>
    <property type="match status" value="1"/>
</dbReference>
<name>A0A543HX04_9MICO</name>
<keyword evidence="3" id="KW-0804">Transcription</keyword>
<evidence type="ECO:0000256" key="2">
    <source>
        <dbReference type="ARBA" id="ARBA00023125"/>
    </source>
</evidence>